<organism evidence="8 9">
    <name type="scientific">Gossypium klotzschianum</name>
    <dbReference type="NCBI Taxonomy" id="34286"/>
    <lineage>
        <taxon>Eukaryota</taxon>
        <taxon>Viridiplantae</taxon>
        <taxon>Streptophyta</taxon>
        <taxon>Embryophyta</taxon>
        <taxon>Tracheophyta</taxon>
        <taxon>Spermatophyta</taxon>
        <taxon>Magnoliopsida</taxon>
        <taxon>eudicotyledons</taxon>
        <taxon>Gunneridae</taxon>
        <taxon>Pentapetalae</taxon>
        <taxon>rosids</taxon>
        <taxon>malvids</taxon>
        <taxon>Malvales</taxon>
        <taxon>Malvaceae</taxon>
        <taxon>Malvoideae</taxon>
        <taxon>Gossypium</taxon>
    </lineage>
</organism>
<feature type="transmembrane region" description="Helical" evidence="6">
    <location>
        <begin position="7"/>
        <end position="25"/>
    </location>
</feature>
<evidence type="ECO:0000256" key="6">
    <source>
        <dbReference type="SAM" id="Phobius"/>
    </source>
</evidence>
<accession>A0A7J8UI08</accession>
<evidence type="ECO:0000256" key="5">
    <source>
        <dbReference type="ARBA" id="ARBA00023136"/>
    </source>
</evidence>
<gene>
    <name evidence="8" type="ORF">Goklo_017543</name>
</gene>
<name>A0A7J8UI08_9ROSI</name>
<evidence type="ECO:0000256" key="2">
    <source>
        <dbReference type="ARBA" id="ARBA00022692"/>
    </source>
</evidence>
<evidence type="ECO:0000259" key="7">
    <source>
        <dbReference type="Pfam" id="PF01794"/>
    </source>
</evidence>
<dbReference type="GO" id="GO:0000293">
    <property type="term" value="F:ferric-chelate reductase activity"/>
    <property type="evidence" value="ECO:0007669"/>
    <property type="project" value="TreeGrafter"/>
</dbReference>
<dbReference type="GO" id="GO:0005886">
    <property type="term" value="C:plasma membrane"/>
    <property type="evidence" value="ECO:0007669"/>
    <property type="project" value="TreeGrafter"/>
</dbReference>
<dbReference type="PANTHER" id="PTHR11972:SF79">
    <property type="entry name" value="FERRIC REDUCTION OXIDASE 4-RELATED"/>
    <property type="match status" value="1"/>
</dbReference>
<keyword evidence="2 6" id="KW-0812">Transmembrane</keyword>
<dbReference type="PANTHER" id="PTHR11972">
    <property type="entry name" value="NADPH OXIDASE"/>
    <property type="match status" value="1"/>
</dbReference>
<evidence type="ECO:0000256" key="4">
    <source>
        <dbReference type="ARBA" id="ARBA00023002"/>
    </source>
</evidence>
<keyword evidence="4" id="KW-0560">Oxidoreductase</keyword>
<dbReference type="InterPro" id="IPR013130">
    <property type="entry name" value="Fe3_Rdtase_TM_dom"/>
</dbReference>
<dbReference type="InterPro" id="IPR050369">
    <property type="entry name" value="RBOH/FRE"/>
</dbReference>
<dbReference type="OrthoDB" id="167398at2759"/>
<comment type="subcellular location">
    <subcellularLocation>
        <location evidence="1">Membrane</location>
        <topology evidence="1">Multi-pass membrane protein</topology>
    </subcellularLocation>
</comment>
<feature type="transmembrane region" description="Helical" evidence="6">
    <location>
        <begin position="101"/>
        <end position="123"/>
    </location>
</feature>
<dbReference type="Pfam" id="PF01794">
    <property type="entry name" value="Ferric_reduct"/>
    <property type="match status" value="1"/>
</dbReference>
<proteinExistence type="predicted"/>
<feature type="transmembrane region" description="Helical" evidence="6">
    <location>
        <begin position="143"/>
        <end position="162"/>
    </location>
</feature>
<sequence length="214" mass="24017">MSSKGMVRAIFLVVFAVWLMIWVMLPTKLYKNTWTPNLETTLNSTYFSGQAAFGCAYLHFQNKSTDSSNHSKRLGLDSATALLKRPVVVMAPLGIVSALELTFAAMFVALLIWSLANYLYVSFGNLHMHKEGEKIWEAKLRSVSLRLGYIGNICWAFLFFPVTRGSSVLPLIGLTSESSIKYHIWLGHLSNILFAAHTIGFIIYWAITNQMAEV</sequence>
<protein>
    <recommendedName>
        <fullName evidence="7">Ferric oxidoreductase domain-containing protein</fullName>
    </recommendedName>
</protein>
<evidence type="ECO:0000313" key="8">
    <source>
        <dbReference type="EMBL" id="MBA0650053.1"/>
    </source>
</evidence>
<feature type="domain" description="Ferric oxidoreductase" evidence="7">
    <location>
        <begin position="147"/>
        <end position="209"/>
    </location>
</feature>
<reference evidence="8 9" key="1">
    <citation type="journal article" date="2019" name="Genome Biol. Evol.">
        <title>Insights into the evolution of the New World diploid cottons (Gossypium, subgenus Houzingenia) based on genome sequencing.</title>
        <authorList>
            <person name="Grover C.E."/>
            <person name="Arick M.A. 2nd"/>
            <person name="Thrash A."/>
            <person name="Conover J.L."/>
            <person name="Sanders W.S."/>
            <person name="Peterson D.G."/>
            <person name="Frelichowski J.E."/>
            <person name="Scheffler J.A."/>
            <person name="Scheffler B.E."/>
            <person name="Wendel J.F."/>
        </authorList>
    </citation>
    <scope>NUCLEOTIDE SEQUENCE [LARGE SCALE GENOMIC DNA]</scope>
    <source>
        <strain evidence="8">57</strain>
        <tissue evidence="8">Leaf</tissue>
    </source>
</reference>
<feature type="transmembrane region" description="Helical" evidence="6">
    <location>
        <begin position="182"/>
        <end position="207"/>
    </location>
</feature>
<comment type="caution">
    <text evidence="8">The sequence shown here is derived from an EMBL/GenBank/DDBJ whole genome shotgun (WGS) entry which is preliminary data.</text>
</comment>
<dbReference type="AlphaFoldDB" id="A0A7J8UI08"/>
<evidence type="ECO:0000256" key="1">
    <source>
        <dbReference type="ARBA" id="ARBA00004141"/>
    </source>
</evidence>
<keyword evidence="9" id="KW-1185">Reference proteome</keyword>
<keyword evidence="5 6" id="KW-0472">Membrane</keyword>
<keyword evidence="3 6" id="KW-1133">Transmembrane helix</keyword>
<evidence type="ECO:0000313" key="9">
    <source>
        <dbReference type="Proteomes" id="UP000593573"/>
    </source>
</evidence>
<dbReference type="Proteomes" id="UP000593573">
    <property type="component" value="Unassembled WGS sequence"/>
</dbReference>
<dbReference type="EMBL" id="JABFAB010000006">
    <property type="protein sequence ID" value="MBA0650053.1"/>
    <property type="molecule type" value="Genomic_DNA"/>
</dbReference>
<evidence type="ECO:0000256" key="3">
    <source>
        <dbReference type="ARBA" id="ARBA00022989"/>
    </source>
</evidence>